<dbReference type="PROSITE" id="PS01124">
    <property type="entry name" value="HTH_ARAC_FAMILY_2"/>
    <property type="match status" value="1"/>
</dbReference>
<dbReference type="Proteomes" id="UP000056419">
    <property type="component" value="Unassembled WGS sequence"/>
</dbReference>
<dbReference type="GO" id="GO:0043565">
    <property type="term" value="F:sequence-specific DNA binding"/>
    <property type="evidence" value="ECO:0007669"/>
    <property type="project" value="InterPro"/>
</dbReference>
<reference evidence="9 10" key="3">
    <citation type="submission" date="2018-08" db="EMBL/GenBank/DDBJ databases">
        <title>A genome reference for cultivated species of the human gut microbiota.</title>
        <authorList>
            <person name="Zou Y."/>
            <person name="Xue W."/>
            <person name="Luo G."/>
        </authorList>
    </citation>
    <scope>NUCLEOTIDE SEQUENCE [LARGE SCALE GENOMIC DNA]</scope>
    <source>
        <strain evidence="7 10">AF25-6</strain>
        <strain evidence="6 9">TF03-6</strain>
    </source>
</reference>
<dbReference type="Proteomes" id="UP000261223">
    <property type="component" value="Unassembled WGS sequence"/>
</dbReference>
<dbReference type="STRING" id="46506.AA415_00437"/>
<evidence type="ECO:0000313" key="7">
    <source>
        <dbReference type="EMBL" id="RGR29327.1"/>
    </source>
</evidence>
<reference evidence="5 8" key="1">
    <citation type="journal article" date="2016" name="BMC Genomics">
        <title>Type VI secretion systems of human gut Bacteroidales segregate into three genetic architectures, two of which are contained on mobile genetic elements.</title>
        <authorList>
            <person name="Coyne M.J."/>
            <person name="Roelofs K.G."/>
            <person name="Comstock L.E."/>
        </authorList>
    </citation>
    <scope>NUCLEOTIDE SEQUENCE [LARGE SCALE GENOMIC DNA]</scope>
    <source>
        <strain evidence="5 8">CL09T03C01</strain>
    </source>
</reference>
<protein>
    <submittedName>
        <fullName evidence="6">AraC family transcriptional regulator</fullName>
    </submittedName>
    <submittedName>
        <fullName evidence="5">Putative DNA-binding transcriptional regulator, AraC-like</fullName>
    </submittedName>
</protein>
<dbReference type="SUPFAM" id="SSF46689">
    <property type="entry name" value="Homeodomain-like"/>
    <property type="match status" value="1"/>
</dbReference>
<evidence type="ECO:0000313" key="6">
    <source>
        <dbReference type="EMBL" id="RGM15014.1"/>
    </source>
</evidence>
<evidence type="ECO:0000256" key="2">
    <source>
        <dbReference type="ARBA" id="ARBA00023125"/>
    </source>
</evidence>
<evidence type="ECO:0000313" key="8">
    <source>
        <dbReference type="Proteomes" id="UP000056419"/>
    </source>
</evidence>
<dbReference type="Gene3D" id="1.10.10.60">
    <property type="entry name" value="Homeodomain-like"/>
    <property type="match status" value="1"/>
</dbReference>
<dbReference type="EMBL" id="QRUB01000002">
    <property type="protein sequence ID" value="RGR29327.1"/>
    <property type="molecule type" value="Genomic_DNA"/>
</dbReference>
<dbReference type="InterPro" id="IPR018060">
    <property type="entry name" value="HTH_AraC"/>
</dbReference>
<comment type="caution">
    <text evidence="5">The sequence shown here is derived from an EMBL/GenBank/DDBJ whole genome shotgun (WGS) entry which is preliminary data.</text>
</comment>
<evidence type="ECO:0000256" key="3">
    <source>
        <dbReference type="ARBA" id="ARBA00023163"/>
    </source>
</evidence>
<evidence type="ECO:0000313" key="10">
    <source>
        <dbReference type="Proteomes" id="UP000284161"/>
    </source>
</evidence>
<accession>A0A120A3K6</accession>
<feature type="domain" description="HTH araC/xylS-type" evidence="4">
    <location>
        <begin position="194"/>
        <end position="292"/>
    </location>
</feature>
<dbReference type="InterPro" id="IPR009057">
    <property type="entry name" value="Homeodomain-like_sf"/>
</dbReference>
<dbReference type="SMART" id="SM00342">
    <property type="entry name" value="HTH_ARAC"/>
    <property type="match status" value="1"/>
</dbReference>
<dbReference type="EMBL" id="LRGC01000002">
    <property type="protein sequence ID" value="KWR56982.1"/>
    <property type="molecule type" value="Genomic_DNA"/>
</dbReference>
<evidence type="ECO:0000313" key="5">
    <source>
        <dbReference type="EMBL" id="KWR56982.1"/>
    </source>
</evidence>
<evidence type="ECO:0000313" key="9">
    <source>
        <dbReference type="Proteomes" id="UP000261223"/>
    </source>
</evidence>
<dbReference type="PANTHER" id="PTHR43280">
    <property type="entry name" value="ARAC-FAMILY TRANSCRIPTIONAL REGULATOR"/>
    <property type="match status" value="1"/>
</dbReference>
<dbReference type="EMBL" id="QSSV01000004">
    <property type="protein sequence ID" value="RGM15014.1"/>
    <property type="molecule type" value="Genomic_DNA"/>
</dbReference>
<dbReference type="GO" id="GO:0003700">
    <property type="term" value="F:DNA-binding transcription factor activity"/>
    <property type="evidence" value="ECO:0007669"/>
    <property type="project" value="InterPro"/>
</dbReference>
<reference evidence="5" key="2">
    <citation type="submission" date="2016-01" db="EMBL/GenBank/DDBJ databases">
        <authorList>
            <person name="McClelland M."/>
            <person name="Jain A."/>
            <person name="Saraogi P."/>
            <person name="Mendelson R."/>
            <person name="Westerman R."/>
            <person name="SanMiguel P."/>
            <person name="Csonka L."/>
        </authorList>
    </citation>
    <scope>NUCLEOTIDE SEQUENCE</scope>
    <source>
        <strain evidence="5">CL09T03C01</strain>
    </source>
</reference>
<dbReference type="PATRIC" id="fig|46506.5.peg.471"/>
<dbReference type="Proteomes" id="UP000284161">
    <property type="component" value="Unassembled WGS sequence"/>
</dbReference>
<gene>
    <name evidence="5" type="ORF">AA415_00437</name>
    <name evidence="7" type="ORF">DWY58_04715</name>
    <name evidence="6" type="ORF">DXC34_03875</name>
</gene>
<keyword evidence="8" id="KW-1185">Reference proteome</keyword>
<keyword evidence="1" id="KW-0805">Transcription regulation</keyword>
<proteinExistence type="predicted"/>
<dbReference type="Pfam" id="PF12833">
    <property type="entry name" value="HTH_18"/>
    <property type="match status" value="1"/>
</dbReference>
<evidence type="ECO:0000259" key="4">
    <source>
        <dbReference type="PROSITE" id="PS01124"/>
    </source>
</evidence>
<name>A0A120A3K6_BACSE</name>
<dbReference type="AlphaFoldDB" id="A0A120A3K6"/>
<organism evidence="5 8">
    <name type="scientific">Bacteroides stercoris</name>
    <dbReference type="NCBI Taxonomy" id="46506"/>
    <lineage>
        <taxon>Bacteria</taxon>
        <taxon>Pseudomonadati</taxon>
        <taxon>Bacteroidota</taxon>
        <taxon>Bacteroidia</taxon>
        <taxon>Bacteroidales</taxon>
        <taxon>Bacteroidaceae</taxon>
        <taxon>Bacteroides</taxon>
    </lineage>
</organism>
<keyword evidence="2 5" id="KW-0238">DNA-binding</keyword>
<dbReference type="PANTHER" id="PTHR43280:SF32">
    <property type="entry name" value="TRANSCRIPTIONAL REGULATORY PROTEIN"/>
    <property type="match status" value="1"/>
</dbReference>
<sequence>MNTKQIRNVDISGIQHLPMIDFIGNDFAIFDDIRDIPFTPYPTRLNAACFAVCRKGWCKLNINLRDYEMREGMLCIILPEQIVQQGERSDDFSGSFIAVSRDFMDLVIPTMQQLFPMFFMIKERPCIAVTADELQAFEEYHSFLWSKVKLKDNPYRKEITQGLLMALFYEIYDIYQGHAVKERTPKSRKEDLFERFIRYVYEFYKEERSVSFYADKMFLTPKHLSTVVKEVSGKTAGEWIDSLVILEAKAMLKSSEQSIQEIADELHFANQSFFGKYFKHHTGFSPKEYRKQ</sequence>
<evidence type="ECO:0000256" key="1">
    <source>
        <dbReference type="ARBA" id="ARBA00023015"/>
    </source>
</evidence>
<dbReference type="RefSeq" id="WP_022103585.1">
    <property type="nucleotide sequence ID" value="NZ_CABOGI010000006.1"/>
</dbReference>
<keyword evidence="3" id="KW-0804">Transcription</keyword>